<organism evidence="1 2">
    <name type="scientific">Bacillus carboniphilus</name>
    <dbReference type="NCBI Taxonomy" id="86663"/>
    <lineage>
        <taxon>Bacteria</taxon>
        <taxon>Bacillati</taxon>
        <taxon>Bacillota</taxon>
        <taxon>Bacilli</taxon>
        <taxon>Bacillales</taxon>
        <taxon>Bacillaceae</taxon>
        <taxon>Bacillus</taxon>
    </lineage>
</organism>
<keyword evidence="2" id="KW-1185">Reference proteome</keyword>
<name>A0ABN0WDC7_9BACI</name>
<dbReference type="RefSeq" id="WP_343799442.1">
    <property type="nucleotide sequence ID" value="NZ_BAAADJ010000023.1"/>
</dbReference>
<evidence type="ECO:0000313" key="1">
    <source>
        <dbReference type="EMBL" id="GAA0332867.1"/>
    </source>
</evidence>
<proteinExistence type="predicted"/>
<sequence length="106" mass="12335">MNEIKTSEEFKNYLQKENRFLLLKHSSTCPISHQAYVEVEKYENTGVSVPIMYLVVQTSRDLSNSIAQEYEVKHESPQALFFENGKVKGHMSHWDITSTQLKDLLK</sequence>
<dbReference type="SUPFAM" id="SSF52833">
    <property type="entry name" value="Thioredoxin-like"/>
    <property type="match status" value="1"/>
</dbReference>
<dbReference type="Gene3D" id="3.40.30.10">
    <property type="entry name" value="Glutaredoxin"/>
    <property type="match status" value="1"/>
</dbReference>
<evidence type="ECO:0000313" key="2">
    <source>
        <dbReference type="Proteomes" id="UP001500782"/>
    </source>
</evidence>
<comment type="caution">
    <text evidence="1">The sequence shown here is derived from an EMBL/GenBank/DDBJ whole genome shotgun (WGS) entry which is preliminary data.</text>
</comment>
<dbReference type="Pfam" id="PF11009">
    <property type="entry name" value="BrxC"/>
    <property type="match status" value="1"/>
</dbReference>
<reference evidence="1 2" key="1">
    <citation type="journal article" date="2019" name="Int. J. Syst. Evol. Microbiol.">
        <title>The Global Catalogue of Microorganisms (GCM) 10K type strain sequencing project: providing services to taxonomists for standard genome sequencing and annotation.</title>
        <authorList>
            <consortium name="The Broad Institute Genomics Platform"/>
            <consortium name="The Broad Institute Genome Sequencing Center for Infectious Disease"/>
            <person name="Wu L."/>
            <person name="Ma J."/>
        </authorList>
    </citation>
    <scope>NUCLEOTIDE SEQUENCE [LARGE SCALE GENOMIC DNA]</scope>
    <source>
        <strain evidence="1 2">JCM 9731</strain>
    </source>
</reference>
<protein>
    <submittedName>
        <fullName evidence="1">Bacillithiol system redox-active protein YtxJ</fullName>
    </submittedName>
</protein>
<dbReference type="InterPro" id="IPR036249">
    <property type="entry name" value="Thioredoxin-like_sf"/>
</dbReference>
<dbReference type="NCBIfam" id="TIGR04019">
    <property type="entry name" value="B_thiol_YtxJ"/>
    <property type="match status" value="1"/>
</dbReference>
<dbReference type="EMBL" id="BAAADJ010000023">
    <property type="protein sequence ID" value="GAA0332867.1"/>
    <property type="molecule type" value="Genomic_DNA"/>
</dbReference>
<dbReference type="InterPro" id="IPR022551">
    <property type="entry name" value="BrxC"/>
</dbReference>
<gene>
    <name evidence="1" type="primary">ytxJ</name>
    <name evidence="1" type="ORF">GCM10008967_24460</name>
</gene>
<dbReference type="Proteomes" id="UP001500782">
    <property type="component" value="Unassembled WGS sequence"/>
</dbReference>
<accession>A0ABN0WDC7</accession>